<dbReference type="EMBL" id="LQPJ01000124">
    <property type="protein sequence ID" value="ORW20449.1"/>
    <property type="molecule type" value="Genomic_DNA"/>
</dbReference>
<evidence type="ECO:0000313" key="5">
    <source>
        <dbReference type="EMBL" id="ORW20449.1"/>
    </source>
</evidence>
<name>A0A1X1ZAR5_9MYCO</name>
<comment type="function">
    <text evidence="1">Probable oxidoreductase that may play a role as regulator of mitochondrial function.</text>
</comment>
<dbReference type="Proteomes" id="UP000193529">
    <property type="component" value="Unassembled WGS sequence"/>
</dbReference>
<evidence type="ECO:0000256" key="2">
    <source>
        <dbReference type="ARBA" id="ARBA00038825"/>
    </source>
</evidence>
<feature type="domain" description="Amine oxidase" evidence="4">
    <location>
        <begin position="25"/>
        <end position="339"/>
    </location>
</feature>
<dbReference type="SUPFAM" id="SSF51905">
    <property type="entry name" value="FAD/NAD(P)-binding domain"/>
    <property type="match status" value="1"/>
</dbReference>
<evidence type="ECO:0000256" key="3">
    <source>
        <dbReference type="ARBA" id="ARBA00040298"/>
    </source>
</evidence>
<dbReference type="PANTHER" id="PTHR10668:SF103">
    <property type="entry name" value="PYRIDINE NUCLEOTIDE-DISULFIDE OXIDOREDUCTASE DOMAIN-CONTAINING PROTEIN 2"/>
    <property type="match status" value="1"/>
</dbReference>
<dbReference type="STRING" id="153971.AWC19_15250"/>
<evidence type="ECO:0000313" key="6">
    <source>
        <dbReference type="Proteomes" id="UP000193529"/>
    </source>
</evidence>
<dbReference type="InterPro" id="IPR002937">
    <property type="entry name" value="Amino_oxidase"/>
</dbReference>
<sequence>MGGQEVFHSKSNDYDVVVIGAGHNGLTAAAYLARAGLRVVVLEASPTSGGMLGTNAIFDKAPEHLINEGGIQASLFRSSTVEADLDLQRHGLRQVIADPFHVHLDPDGPSLAFWKDPARTADELNYFSRKDARAYLEFAQQLDAAMDLALPFMNGHPTHPSGKAILNAIPVALRRRKDLLPLISFLTRSHAEIITERFDTPLLRAALASMPPFCWMTQDGTGWALIYIAMCMRTNSSRMVGGSGALPGAIQRSFEAHGGKVRLSARVEELLLDRGQISGVRLEGGEVVRAPYVLASCSPKLTLCELLPRGVLDDTMQRRADAIPVDVVEAATLKIDVALDGQLSLPRHQAWRDDGLDLREPICAWQTFEEHIRAWEDTIAGRWPDPICGIGIIPTALDPSQAPAGKDTFWYWSGITPAHPDEPWEDVRDKIGDRALSAAADFYKGLDSMVIERRVFNIPDLATRFNVPGGNVYHVDPAGMRFGPLRPATGFGSYDTPVPGLFLSGAGTHPTGGISAIPGQQSAKWLLKKMKRSNGLVGRARQRISNSR</sequence>
<proteinExistence type="predicted"/>
<dbReference type="OrthoDB" id="9774675at2"/>
<comment type="caution">
    <text evidence="5">The sequence shown here is derived from an EMBL/GenBank/DDBJ whole genome shotgun (WGS) entry which is preliminary data.</text>
</comment>
<comment type="subunit">
    <text evidence="2">Interacts with COX5B; this interaction may contribute to localize PYROXD2 to the inner face of the inner mitochondrial membrane.</text>
</comment>
<dbReference type="RefSeq" id="WP_085079837.1">
    <property type="nucleotide sequence ID" value="NZ_LQPJ01000124.1"/>
</dbReference>
<dbReference type="PANTHER" id="PTHR10668">
    <property type="entry name" value="PHYTOENE DEHYDROGENASE"/>
    <property type="match status" value="1"/>
</dbReference>
<accession>A0A1X1ZAR5</accession>
<dbReference type="AlphaFoldDB" id="A0A1X1ZAR5"/>
<evidence type="ECO:0000256" key="1">
    <source>
        <dbReference type="ARBA" id="ARBA00037217"/>
    </source>
</evidence>
<dbReference type="GO" id="GO:0016491">
    <property type="term" value="F:oxidoreductase activity"/>
    <property type="evidence" value="ECO:0007669"/>
    <property type="project" value="InterPro"/>
</dbReference>
<gene>
    <name evidence="5" type="ORF">AWC19_15250</name>
</gene>
<dbReference type="Gene3D" id="3.50.50.60">
    <property type="entry name" value="FAD/NAD(P)-binding domain"/>
    <property type="match status" value="2"/>
</dbReference>
<keyword evidence="6" id="KW-1185">Reference proteome</keyword>
<dbReference type="InterPro" id="IPR036188">
    <property type="entry name" value="FAD/NAD-bd_sf"/>
</dbReference>
<dbReference type="Pfam" id="PF01593">
    <property type="entry name" value="Amino_oxidase"/>
    <property type="match status" value="1"/>
</dbReference>
<organism evidence="5 6">
    <name type="scientific">Mycobacterium palustre</name>
    <dbReference type="NCBI Taxonomy" id="153971"/>
    <lineage>
        <taxon>Bacteria</taxon>
        <taxon>Bacillati</taxon>
        <taxon>Actinomycetota</taxon>
        <taxon>Actinomycetes</taxon>
        <taxon>Mycobacteriales</taxon>
        <taxon>Mycobacteriaceae</taxon>
        <taxon>Mycobacterium</taxon>
        <taxon>Mycobacterium simiae complex</taxon>
    </lineage>
</organism>
<reference evidence="5 6" key="1">
    <citation type="submission" date="2016-01" db="EMBL/GenBank/DDBJ databases">
        <title>The new phylogeny of the genus Mycobacterium.</title>
        <authorList>
            <person name="Tarcisio F."/>
            <person name="Conor M."/>
            <person name="Antonella G."/>
            <person name="Elisabetta G."/>
            <person name="Giulia F.S."/>
            <person name="Sara T."/>
            <person name="Anna F."/>
            <person name="Clotilde B."/>
            <person name="Roberto B."/>
            <person name="Veronica D.S."/>
            <person name="Fabio R."/>
            <person name="Monica P."/>
            <person name="Olivier J."/>
            <person name="Enrico T."/>
            <person name="Nicola S."/>
        </authorList>
    </citation>
    <scope>NUCLEOTIDE SEQUENCE [LARGE SCALE GENOMIC DNA]</scope>
    <source>
        <strain evidence="5 6">DSM 44572</strain>
    </source>
</reference>
<evidence type="ECO:0000259" key="4">
    <source>
        <dbReference type="Pfam" id="PF01593"/>
    </source>
</evidence>
<protein>
    <recommendedName>
        <fullName evidence="3">Pyridine nucleotide-disulfide oxidoreductase domain-containing protein 2</fullName>
    </recommendedName>
</protein>